<dbReference type="Pfam" id="PF01047">
    <property type="entry name" value="MarR"/>
    <property type="match status" value="1"/>
</dbReference>
<protein>
    <submittedName>
        <fullName evidence="2">Transcriptional regulator</fullName>
    </submittedName>
</protein>
<dbReference type="AlphaFoldDB" id="A0A916UJY9"/>
<dbReference type="InterPro" id="IPR000835">
    <property type="entry name" value="HTH_MarR-typ"/>
</dbReference>
<dbReference type="RefSeq" id="WP_188677132.1">
    <property type="nucleotide sequence ID" value="NZ_BMJH01000004.1"/>
</dbReference>
<accession>A0A916UJY9</accession>
<dbReference type="PANTHER" id="PTHR33164">
    <property type="entry name" value="TRANSCRIPTIONAL REGULATOR, MARR FAMILY"/>
    <property type="match status" value="1"/>
</dbReference>
<evidence type="ECO:0000313" key="3">
    <source>
        <dbReference type="Proteomes" id="UP000641514"/>
    </source>
</evidence>
<reference evidence="2" key="2">
    <citation type="submission" date="2020-09" db="EMBL/GenBank/DDBJ databases">
        <authorList>
            <person name="Sun Q."/>
            <person name="Zhou Y."/>
        </authorList>
    </citation>
    <scope>NUCLEOTIDE SEQUENCE</scope>
    <source>
        <strain evidence="2">CGMCC 1.15478</strain>
    </source>
</reference>
<dbReference type="Gene3D" id="1.10.10.10">
    <property type="entry name" value="Winged helix-like DNA-binding domain superfamily/Winged helix DNA-binding domain"/>
    <property type="match status" value="1"/>
</dbReference>
<gene>
    <name evidence="2" type="ORF">GCM10011410_30530</name>
</gene>
<dbReference type="InterPro" id="IPR036390">
    <property type="entry name" value="WH_DNA-bd_sf"/>
</dbReference>
<comment type="caution">
    <text evidence="2">The sequence shown here is derived from an EMBL/GenBank/DDBJ whole genome shotgun (WGS) entry which is preliminary data.</text>
</comment>
<feature type="domain" description="HTH marR-type" evidence="1">
    <location>
        <begin position="16"/>
        <end position="152"/>
    </location>
</feature>
<dbReference type="SUPFAM" id="SSF46785">
    <property type="entry name" value="Winged helix' DNA-binding domain"/>
    <property type="match status" value="1"/>
</dbReference>
<sequence>MVDDNGEQPKWLSRDEQQTWRAYIDGSQRLLGMLNRDLTDDAKLSLGDFRILVLLSESPTGAVRMSELADGIVASRSKLTHQVRRMEEQNLVKRESCADDGRGVFAHITDQGRAALRDAASHHVSSVREYFIDLLDPADLKALRKIFEKVDAHLIDQQRR</sequence>
<dbReference type="InterPro" id="IPR039422">
    <property type="entry name" value="MarR/SlyA-like"/>
</dbReference>
<name>A0A916UJY9_9ACTN</name>
<evidence type="ECO:0000313" key="2">
    <source>
        <dbReference type="EMBL" id="GGC75113.1"/>
    </source>
</evidence>
<dbReference type="Proteomes" id="UP000641514">
    <property type="component" value="Unassembled WGS sequence"/>
</dbReference>
<dbReference type="SMART" id="SM00347">
    <property type="entry name" value="HTH_MARR"/>
    <property type="match status" value="1"/>
</dbReference>
<dbReference type="EMBL" id="BMJH01000004">
    <property type="protein sequence ID" value="GGC75113.1"/>
    <property type="molecule type" value="Genomic_DNA"/>
</dbReference>
<evidence type="ECO:0000259" key="1">
    <source>
        <dbReference type="PROSITE" id="PS50995"/>
    </source>
</evidence>
<proteinExistence type="predicted"/>
<organism evidence="2 3">
    <name type="scientific">Hoyosella rhizosphaerae</name>
    <dbReference type="NCBI Taxonomy" id="1755582"/>
    <lineage>
        <taxon>Bacteria</taxon>
        <taxon>Bacillati</taxon>
        <taxon>Actinomycetota</taxon>
        <taxon>Actinomycetes</taxon>
        <taxon>Mycobacteriales</taxon>
        <taxon>Hoyosellaceae</taxon>
        <taxon>Hoyosella</taxon>
    </lineage>
</organism>
<dbReference type="CDD" id="cd00090">
    <property type="entry name" value="HTH_ARSR"/>
    <property type="match status" value="1"/>
</dbReference>
<dbReference type="InterPro" id="IPR011991">
    <property type="entry name" value="ArsR-like_HTH"/>
</dbReference>
<dbReference type="PROSITE" id="PS50995">
    <property type="entry name" value="HTH_MARR_2"/>
    <property type="match status" value="1"/>
</dbReference>
<dbReference type="GO" id="GO:0003700">
    <property type="term" value="F:DNA-binding transcription factor activity"/>
    <property type="evidence" value="ECO:0007669"/>
    <property type="project" value="InterPro"/>
</dbReference>
<keyword evidence="3" id="KW-1185">Reference proteome</keyword>
<dbReference type="PANTHER" id="PTHR33164:SF99">
    <property type="entry name" value="MARR FAMILY REGULATORY PROTEIN"/>
    <property type="match status" value="1"/>
</dbReference>
<dbReference type="InterPro" id="IPR036388">
    <property type="entry name" value="WH-like_DNA-bd_sf"/>
</dbReference>
<dbReference type="GO" id="GO:0006950">
    <property type="term" value="P:response to stress"/>
    <property type="evidence" value="ECO:0007669"/>
    <property type="project" value="TreeGrafter"/>
</dbReference>
<reference evidence="2" key="1">
    <citation type="journal article" date="2014" name="Int. J. Syst. Evol. Microbiol.">
        <title>Complete genome sequence of Corynebacterium casei LMG S-19264T (=DSM 44701T), isolated from a smear-ripened cheese.</title>
        <authorList>
            <consortium name="US DOE Joint Genome Institute (JGI-PGF)"/>
            <person name="Walter F."/>
            <person name="Albersmeier A."/>
            <person name="Kalinowski J."/>
            <person name="Ruckert C."/>
        </authorList>
    </citation>
    <scope>NUCLEOTIDE SEQUENCE</scope>
    <source>
        <strain evidence="2">CGMCC 1.15478</strain>
    </source>
</reference>